<dbReference type="EMBL" id="QAOM01000038">
    <property type="protein sequence ID" value="PTQ79563.1"/>
    <property type="molecule type" value="Genomic_DNA"/>
</dbReference>
<organism evidence="2 3">
    <name type="scientific">Trichococcus patagoniensis</name>
    <dbReference type="NCBI Taxonomy" id="382641"/>
    <lineage>
        <taxon>Bacteria</taxon>
        <taxon>Bacillati</taxon>
        <taxon>Bacillota</taxon>
        <taxon>Bacilli</taxon>
        <taxon>Lactobacillales</taxon>
        <taxon>Carnobacteriaceae</taxon>
        <taxon>Trichococcus</taxon>
    </lineage>
</organism>
<evidence type="ECO:0000256" key="1">
    <source>
        <dbReference type="SAM" id="Coils"/>
    </source>
</evidence>
<keyword evidence="1" id="KW-0175">Coiled coil</keyword>
<name>A0A2T5I6W6_9LACT</name>
<evidence type="ECO:0000313" key="3">
    <source>
        <dbReference type="Proteomes" id="UP000244161"/>
    </source>
</evidence>
<keyword evidence="3" id="KW-1185">Reference proteome</keyword>
<evidence type="ECO:0000313" key="2">
    <source>
        <dbReference type="EMBL" id="PTQ79563.1"/>
    </source>
</evidence>
<reference evidence="2 3" key="1">
    <citation type="submission" date="2018-04" db="EMBL/GenBank/DDBJ databases">
        <title>Genomic Encyclopedia of Archaeal and Bacterial Type Strains, Phase II (KMG-II): from individual species to whole genera.</title>
        <authorList>
            <person name="Goeker M."/>
        </authorList>
    </citation>
    <scope>NUCLEOTIDE SEQUENCE [LARGE SCALE GENOMIC DNA]</scope>
    <source>
        <strain evidence="2 3">DSM 18806</strain>
    </source>
</reference>
<proteinExistence type="predicted"/>
<accession>A0A2T5I6W6</accession>
<dbReference type="RefSeq" id="WP_108033865.1">
    <property type="nucleotide sequence ID" value="NZ_QAOM01000038.1"/>
</dbReference>
<dbReference type="Proteomes" id="UP000244161">
    <property type="component" value="Unassembled WGS sequence"/>
</dbReference>
<dbReference type="AlphaFoldDB" id="A0A2T5I6W6"/>
<dbReference type="InterPro" id="IPR010985">
    <property type="entry name" value="Ribbon_hlx_hlx"/>
</dbReference>
<dbReference type="GO" id="GO:0006355">
    <property type="term" value="P:regulation of DNA-templated transcription"/>
    <property type="evidence" value="ECO:0007669"/>
    <property type="project" value="InterPro"/>
</dbReference>
<dbReference type="SUPFAM" id="SSF47598">
    <property type="entry name" value="Ribbon-helix-helix"/>
    <property type="match status" value="1"/>
</dbReference>
<sequence>MDKMDKAVESNTFRINTRLGLKQNDWLDRESAETGITKSGLVAMAVEQYIQQKEAVEAMNNMHDLYNKLADIEKELKLVRENK</sequence>
<feature type="coiled-coil region" evidence="1">
    <location>
        <begin position="55"/>
        <end position="82"/>
    </location>
</feature>
<gene>
    <name evidence="2" type="ORF">C8U37_1382</name>
</gene>
<protein>
    <submittedName>
        <fullName evidence="2">Uncharacterized protein</fullName>
    </submittedName>
</protein>
<comment type="caution">
    <text evidence="2">The sequence shown here is derived from an EMBL/GenBank/DDBJ whole genome shotgun (WGS) entry which is preliminary data.</text>
</comment>